<evidence type="ECO:0000256" key="5">
    <source>
        <dbReference type="SAM" id="MobiDB-lite"/>
    </source>
</evidence>
<dbReference type="SUPFAM" id="SSF57701">
    <property type="entry name" value="Zn2/Cys6 DNA-binding domain"/>
    <property type="match status" value="1"/>
</dbReference>
<dbReference type="GeneID" id="70243712"/>
<dbReference type="InterPro" id="IPR053187">
    <property type="entry name" value="Notoamide_regulator"/>
</dbReference>
<keyword evidence="4" id="KW-0539">Nucleus</keyword>
<dbReference type="Pfam" id="PF00172">
    <property type="entry name" value="Zn_clus"/>
    <property type="match status" value="1"/>
</dbReference>
<evidence type="ECO:0000313" key="7">
    <source>
        <dbReference type="EMBL" id="KAH8704893.1"/>
    </source>
</evidence>
<dbReference type="InterPro" id="IPR001138">
    <property type="entry name" value="Zn2Cys6_DnaBD"/>
</dbReference>
<feature type="region of interest" description="Disordered" evidence="5">
    <location>
        <begin position="1"/>
        <end position="36"/>
    </location>
</feature>
<keyword evidence="1" id="KW-0805">Transcription regulation</keyword>
<dbReference type="GO" id="GO:0003677">
    <property type="term" value="F:DNA binding"/>
    <property type="evidence" value="ECO:0007669"/>
    <property type="project" value="UniProtKB-KW"/>
</dbReference>
<gene>
    <name evidence="7" type="ORF">BGW36DRAFT_353334</name>
</gene>
<evidence type="ECO:0000256" key="2">
    <source>
        <dbReference type="ARBA" id="ARBA00023125"/>
    </source>
</evidence>
<dbReference type="PROSITE" id="PS50048">
    <property type="entry name" value="ZN2_CY6_FUNGAL_2"/>
    <property type="match status" value="1"/>
</dbReference>
<evidence type="ECO:0000259" key="6">
    <source>
        <dbReference type="PROSITE" id="PS50048"/>
    </source>
</evidence>
<organism evidence="7 8">
    <name type="scientific">Talaromyces proteolyticus</name>
    <dbReference type="NCBI Taxonomy" id="1131652"/>
    <lineage>
        <taxon>Eukaryota</taxon>
        <taxon>Fungi</taxon>
        <taxon>Dikarya</taxon>
        <taxon>Ascomycota</taxon>
        <taxon>Pezizomycotina</taxon>
        <taxon>Eurotiomycetes</taxon>
        <taxon>Eurotiomycetidae</taxon>
        <taxon>Eurotiales</taxon>
        <taxon>Trichocomaceae</taxon>
        <taxon>Talaromyces</taxon>
        <taxon>Talaromyces sect. Bacilispori</taxon>
    </lineage>
</organism>
<evidence type="ECO:0000256" key="4">
    <source>
        <dbReference type="ARBA" id="ARBA00023242"/>
    </source>
</evidence>
<evidence type="ECO:0000313" key="8">
    <source>
        <dbReference type="Proteomes" id="UP001201262"/>
    </source>
</evidence>
<reference evidence="7" key="1">
    <citation type="submission" date="2021-12" db="EMBL/GenBank/DDBJ databases">
        <title>Convergent genome expansion in fungi linked to evolution of root-endophyte symbiosis.</title>
        <authorList>
            <consortium name="DOE Joint Genome Institute"/>
            <person name="Ke Y.-H."/>
            <person name="Bonito G."/>
            <person name="Liao H.-L."/>
            <person name="Looney B."/>
            <person name="Rojas-Flechas A."/>
            <person name="Nash J."/>
            <person name="Hameed K."/>
            <person name="Schadt C."/>
            <person name="Martin F."/>
            <person name="Crous P.W."/>
            <person name="Miettinen O."/>
            <person name="Magnuson J.K."/>
            <person name="Labbe J."/>
            <person name="Jacobson D."/>
            <person name="Doktycz M.J."/>
            <person name="Veneault-Fourrey C."/>
            <person name="Kuo A."/>
            <person name="Mondo S."/>
            <person name="Calhoun S."/>
            <person name="Riley R."/>
            <person name="Ohm R."/>
            <person name="LaButti K."/>
            <person name="Andreopoulos B."/>
            <person name="Pangilinan J."/>
            <person name="Nolan M."/>
            <person name="Tritt A."/>
            <person name="Clum A."/>
            <person name="Lipzen A."/>
            <person name="Daum C."/>
            <person name="Barry K."/>
            <person name="Grigoriev I.V."/>
            <person name="Vilgalys R."/>
        </authorList>
    </citation>
    <scope>NUCLEOTIDE SEQUENCE</scope>
    <source>
        <strain evidence="7">PMI_201</strain>
    </source>
</reference>
<comment type="caution">
    <text evidence="7">The sequence shown here is derived from an EMBL/GenBank/DDBJ whole genome shotgun (WGS) entry which is preliminary data.</text>
</comment>
<dbReference type="RefSeq" id="XP_046077514.1">
    <property type="nucleotide sequence ID" value="XM_046213425.1"/>
</dbReference>
<name>A0AAD4Q5T4_9EURO</name>
<dbReference type="GO" id="GO:0008270">
    <property type="term" value="F:zinc ion binding"/>
    <property type="evidence" value="ECO:0007669"/>
    <property type="project" value="InterPro"/>
</dbReference>
<dbReference type="PANTHER" id="PTHR47256:SF1">
    <property type="entry name" value="ZN(II)2CYS6 TRANSCRIPTION FACTOR (EUROFUNG)"/>
    <property type="match status" value="1"/>
</dbReference>
<protein>
    <submittedName>
        <fullName evidence="7">C6 transcription factor SndA</fullName>
    </submittedName>
</protein>
<keyword evidence="3" id="KW-0804">Transcription</keyword>
<dbReference type="CDD" id="cd00067">
    <property type="entry name" value="GAL4"/>
    <property type="match status" value="1"/>
</dbReference>
<dbReference type="InterPro" id="IPR036864">
    <property type="entry name" value="Zn2-C6_fun-type_DNA-bd_sf"/>
</dbReference>
<accession>A0AAD4Q5T4</accession>
<dbReference type="SMART" id="SM00066">
    <property type="entry name" value="GAL4"/>
    <property type="match status" value="1"/>
</dbReference>
<feature type="domain" description="Zn(2)-C6 fungal-type" evidence="6">
    <location>
        <begin position="42"/>
        <end position="71"/>
    </location>
</feature>
<dbReference type="PROSITE" id="PS00463">
    <property type="entry name" value="ZN2_CY6_FUNGAL_1"/>
    <property type="match status" value="1"/>
</dbReference>
<evidence type="ECO:0000256" key="1">
    <source>
        <dbReference type="ARBA" id="ARBA00023015"/>
    </source>
</evidence>
<keyword evidence="8" id="KW-1185">Reference proteome</keyword>
<evidence type="ECO:0000256" key="3">
    <source>
        <dbReference type="ARBA" id="ARBA00023163"/>
    </source>
</evidence>
<dbReference type="PANTHER" id="PTHR47256">
    <property type="entry name" value="ZN(II)2CYS6 TRANSCRIPTION FACTOR (EUROFUNG)-RELATED"/>
    <property type="match status" value="1"/>
</dbReference>
<sequence>MDRQRNGIQGYRHIAPRQADIDDTPPGPLSPDDKKTKRASVACLECKKKRTKCSTGNPCSECAAHFRECVYDQSADKRRKEHAMTTRNQLQITQDNLSYYHKLLEDLLESIRYSDDNQLRQLFSAVRNSTRNPSPEEREGYDELTDIIDTVLGVSEDAEGSDTTSAMDGGMDYPILESREKMS</sequence>
<proteinExistence type="predicted"/>
<dbReference type="EMBL" id="JAJTJA010000001">
    <property type="protein sequence ID" value="KAH8704893.1"/>
    <property type="molecule type" value="Genomic_DNA"/>
</dbReference>
<dbReference type="GO" id="GO:0000981">
    <property type="term" value="F:DNA-binding transcription factor activity, RNA polymerase II-specific"/>
    <property type="evidence" value="ECO:0007669"/>
    <property type="project" value="InterPro"/>
</dbReference>
<keyword evidence="2" id="KW-0238">DNA-binding</keyword>
<dbReference type="AlphaFoldDB" id="A0AAD4Q5T4"/>
<feature type="region of interest" description="Disordered" evidence="5">
    <location>
        <begin position="154"/>
        <end position="183"/>
    </location>
</feature>
<dbReference type="Proteomes" id="UP001201262">
    <property type="component" value="Unassembled WGS sequence"/>
</dbReference>
<dbReference type="Gene3D" id="4.10.240.10">
    <property type="entry name" value="Zn(2)-C6 fungal-type DNA-binding domain"/>
    <property type="match status" value="1"/>
</dbReference>